<name>A0AAV3QSJ9_LITER</name>
<dbReference type="Proteomes" id="UP001454036">
    <property type="component" value="Unassembled WGS sequence"/>
</dbReference>
<reference evidence="2 3" key="1">
    <citation type="submission" date="2024-01" db="EMBL/GenBank/DDBJ databases">
        <title>The complete chloroplast genome sequence of Lithospermum erythrorhizon: insights into the phylogenetic relationship among Boraginaceae species and the maternal lineages of purple gromwells.</title>
        <authorList>
            <person name="Okada T."/>
            <person name="Watanabe K."/>
        </authorList>
    </citation>
    <scope>NUCLEOTIDE SEQUENCE [LARGE SCALE GENOMIC DNA]</scope>
</reference>
<keyword evidence="3" id="KW-1185">Reference proteome</keyword>
<feature type="region of interest" description="Disordered" evidence="1">
    <location>
        <begin position="204"/>
        <end position="225"/>
    </location>
</feature>
<evidence type="ECO:0000313" key="2">
    <source>
        <dbReference type="EMBL" id="GAA0166186.1"/>
    </source>
</evidence>
<feature type="compositionally biased region" description="Acidic residues" evidence="1">
    <location>
        <begin position="244"/>
        <end position="259"/>
    </location>
</feature>
<evidence type="ECO:0000313" key="3">
    <source>
        <dbReference type="Proteomes" id="UP001454036"/>
    </source>
</evidence>
<comment type="caution">
    <text evidence="2">The sequence shown here is derived from an EMBL/GenBank/DDBJ whole genome shotgun (WGS) entry which is preliminary data.</text>
</comment>
<dbReference type="EMBL" id="BAABME010022610">
    <property type="protein sequence ID" value="GAA0166186.1"/>
    <property type="molecule type" value="Genomic_DNA"/>
</dbReference>
<proteinExistence type="predicted"/>
<dbReference type="AlphaFoldDB" id="A0AAV3QSJ9"/>
<sequence length="310" mass="34537">MSSQESQLLQLQDLQHLSMLHLTPTPSTTTTTPTATPTPMTKSRPKFKKCRECGTLKRRSPSSLMQEKSNKRAFLENVHLTSSTTNGSVTKAEDHLEKPQEPINLFPPNSTPWNVTPPPKQAPFIGLNRCISEPIYTNEMPFSGTEKGDGLGDSCAKNGQMVVNVLSPENSKTRTTSSSPSNAVVSSLLRSISDPTVAYAPLSHLPRTLPPLSPVSEESPNSKRLKRMKNKIKEMKKWVGEVMKEDDDDEEDHISDLDTDNNSKDETESDHQEAVWVEKKGEGLVIHFKCPCGEGYEIFLFGNNCYYKLM</sequence>
<accession>A0AAV3QSJ9</accession>
<feature type="region of interest" description="Disordered" evidence="1">
    <location>
        <begin position="22"/>
        <end position="47"/>
    </location>
</feature>
<evidence type="ECO:0000256" key="1">
    <source>
        <dbReference type="SAM" id="MobiDB-lite"/>
    </source>
</evidence>
<gene>
    <name evidence="2" type="ORF">LIER_40137</name>
</gene>
<feature type="region of interest" description="Disordered" evidence="1">
    <location>
        <begin position="242"/>
        <end position="273"/>
    </location>
</feature>
<feature type="compositionally biased region" description="Basic and acidic residues" evidence="1">
    <location>
        <begin position="261"/>
        <end position="273"/>
    </location>
</feature>
<protein>
    <submittedName>
        <fullName evidence="2">Uncharacterized protein</fullName>
    </submittedName>
</protein>
<organism evidence="2 3">
    <name type="scientific">Lithospermum erythrorhizon</name>
    <name type="common">Purple gromwell</name>
    <name type="synonym">Lithospermum officinale var. erythrorhizon</name>
    <dbReference type="NCBI Taxonomy" id="34254"/>
    <lineage>
        <taxon>Eukaryota</taxon>
        <taxon>Viridiplantae</taxon>
        <taxon>Streptophyta</taxon>
        <taxon>Embryophyta</taxon>
        <taxon>Tracheophyta</taxon>
        <taxon>Spermatophyta</taxon>
        <taxon>Magnoliopsida</taxon>
        <taxon>eudicotyledons</taxon>
        <taxon>Gunneridae</taxon>
        <taxon>Pentapetalae</taxon>
        <taxon>asterids</taxon>
        <taxon>lamiids</taxon>
        <taxon>Boraginales</taxon>
        <taxon>Boraginaceae</taxon>
        <taxon>Boraginoideae</taxon>
        <taxon>Lithospermeae</taxon>
        <taxon>Lithospermum</taxon>
    </lineage>
</organism>
<feature type="compositionally biased region" description="Low complexity" evidence="1">
    <location>
        <begin position="22"/>
        <end position="41"/>
    </location>
</feature>